<evidence type="ECO:0000256" key="3">
    <source>
        <dbReference type="ARBA" id="ARBA00023125"/>
    </source>
</evidence>
<dbReference type="GO" id="GO:0032968">
    <property type="term" value="P:positive regulation of transcription elongation by RNA polymerase II"/>
    <property type="evidence" value="ECO:0007669"/>
    <property type="project" value="InterPro"/>
</dbReference>
<feature type="region of interest" description="Disordered" evidence="7">
    <location>
        <begin position="593"/>
        <end position="626"/>
    </location>
</feature>
<dbReference type="Pfam" id="PF05793">
    <property type="entry name" value="TFIIF_alpha"/>
    <property type="match status" value="1"/>
</dbReference>
<evidence type="ECO:0000256" key="2">
    <source>
        <dbReference type="ARBA" id="ARBA00023015"/>
    </source>
</evidence>
<evidence type="ECO:0000256" key="7">
    <source>
        <dbReference type="SAM" id="MobiDB-lite"/>
    </source>
</evidence>
<evidence type="ECO:0000256" key="1">
    <source>
        <dbReference type="ARBA" id="ARBA00004123"/>
    </source>
</evidence>
<dbReference type="InterPro" id="IPR039604">
    <property type="entry name" value="Bfr1"/>
</dbReference>
<dbReference type="GO" id="GO:0006367">
    <property type="term" value="P:transcription initiation at RNA polymerase II promoter"/>
    <property type="evidence" value="ECO:0007669"/>
    <property type="project" value="InterPro"/>
</dbReference>
<feature type="compositionally biased region" description="Low complexity" evidence="7">
    <location>
        <begin position="942"/>
        <end position="959"/>
    </location>
</feature>
<keyword evidence="9" id="KW-1185">Reference proteome</keyword>
<keyword evidence="2" id="KW-0805">Transcription regulation</keyword>
<evidence type="ECO:0000256" key="5">
    <source>
        <dbReference type="ARBA" id="ARBA00023242"/>
    </source>
</evidence>
<dbReference type="InterPro" id="IPR011039">
    <property type="entry name" value="TFIIF_interaction"/>
</dbReference>
<evidence type="ECO:0000256" key="6">
    <source>
        <dbReference type="SAM" id="Coils"/>
    </source>
</evidence>
<dbReference type="InterPro" id="IPR008851">
    <property type="entry name" value="TFIIF-alpha"/>
</dbReference>
<feature type="compositionally biased region" description="Low complexity" evidence="7">
    <location>
        <begin position="593"/>
        <end position="608"/>
    </location>
</feature>
<feature type="compositionally biased region" description="Low complexity" evidence="7">
    <location>
        <begin position="1028"/>
        <end position="1044"/>
    </location>
</feature>
<dbReference type="EMBL" id="JAAAHY010001340">
    <property type="protein sequence ID" value="KAF9950101.1"/>
    <property type="molecule type" value="Genomic_DNA"/>
</dbReference>
<evidence type="ECO:0000313" key="9">
    <source>
        <dbReference type="Proteomes" id="UP000738359"/>
    </source>
</evidence>
<evidence type="ECO:0008006" key="10">
    <source>
        <dbReference type="Google" id="ProtNLM"/>
    </source>
</evidence>
<keyword evidence="6" id="KW-0175">Coiled coil</keyword>
<feature type="compositionally biased region" description="Low complexity" evidence="7">
    <location>
        <begin position="977"/>
        <end position="1011"/>
    </location>
</feature>
<feature type="compositionally biased region" description="Acidic residues" evidence="7">
    <location>
        <begin position="779"/>
        <end position="789"/>
    </location>
</feature>
<feature type="compositionally biased region" description="Polar residues" evidence="7">
    <location>
        <begin position="966"/>
        <end position="976"/>
    </location>
</feature>
<name>A0A9P6LWX8_MORAP</name>
<evidence type="ECO:0000313" key="8">
    <source>
        <dbReference type="EMBL" id="KAF9950101.1"/>
    </source>
</evidence>
<dbReference type="PANTHER" id="PTHR31027:SF2">
    <property type="entry name" value="LEBERCILIN DOMAIN-CONTAINING PROTEIN"/>
    <property type="match status" value="1"/>
</dbReference>
<feature type="compositionally biased region" description="Low complexity" evidence="7">
    <location>
        <begin position="1"/>
        <end position="12"/>
    </location>
</feature>
<sequence>MSVTASSPAPAANGASQKTARAFVKKPSQDEKNETLKEIEANMEKIRPRLNAVREAIASATGKSESDPRTALRKRLGELRDQQAENKKGKQVKIDQLTALDNSLKKKIADLKAIQSKLPFKTQEAVEAQIVKLEKQLESGSLKLVEEKRILAEISSLKKAKKTVEAAQAQQVAIDADKAAIAALKETIDDQPAKALSAEYNKIQAELDEISKAKDQVWKKRNDLFDERTRLQKELDAEYQRKKTVNDEYFAALREFNKHQQEEQVRKREEYQAKKQQELEEKRLAQAQEEREEAEIPAYTNEIATCDSIYKFLLQFSTDKKRIAEANVTAAVEVPVANVRQVDATANVPSGVMLKKKADKEEEVFFAGKSKKSKGPKEKKTEGNSFKLPVEVYNQLIELKVVVPTSPADLEKTLDALQEKRDHFKANQEKATAENKRKAEERIAKLTVSDAADESEATAEKSAETEATAYKPTLMSFLISRRNKKPTRAEQLKALGKQTGIANTSAGPALKREIPTKPMPEPTPGTYTDFKLVSASDDVLHHVMRFHGGKNVNPAALAAPVKLQRKRTETPYNRYYNRYNQYNFYGQNNAGASASNNAEAGTSNSAGSKDVTGNKDAAGSTTGAQPATGADMALIAPFGGGVRNKQMLFKKRTKQVYLANEEERKKKEIESAPWVLEDCDGQNTWTGQLEGGQQANYYVFVFSDDGFKVVKADKWYKFNPKIPYATLTAEEAEEQFEKAQKQPSSSRWLMRSKNKRKREDGEEGAEDDVEGEQLITVDHEDEAGYDEDEAKERRKKRGKHGDVDEMDFDEVWQDDEEMPSEMPGFEDDAKDDPRKKYGQAADSDEDEDEAEDQSRLNETGKAIKKALLKLEKNKVYADDDDKDPYASDQDSSDSDLDEIDKEKDAKKEDGAHTASQEASKPSAKGKANAKAPLIAKKPSAMKPATPSKATSAKATKAKSVPLPNPRNASLPSSDANKTSAAPILSSSSSSSSKAITSSKATSAKTMKGKSAPLSTPRNASASDSHKVAATTNSSSASMASPTAAVQGRSSSPGATEKKRKRAMEGEASEAGSSKKGSHSTDSTTSSDDQWLITEDEIVNVLKSRPGLTTRDLIVALGKKLKKDSRNKTILAALVKKVAVAKDGILALREGL</sequence>
<feature type="compositionally biased region" description="Low complexity" evidence="7">
    <location>
        <begin position="1071"/>
        <end position="1088"/>
    </location>
</feature>
<dbReference type="GO" id="GO:0042175">
    <property type="term" value="C:nuclear outer membrane-endoplasmic reticulum membrane network"/>
    <property type="evidence" value="ECO:0007669"/>
    <property type="project" value="TreeGrafter"/>
</dbReference>
<feature type="compositionally biased region" description="Acidic residues" evidence="7">
    <location>
        <begin position="842"/>
        <end position="851"/>
    </location>
</feature>
<comment type="caution">
    <text evidence="8">The sequence shown here is derived from an EMBL/GenBank/DDBJ whole genome shotgun (WGS) entry which is preliminary data.</text>
</comment>
<feature type="compositionally biased region" description="Acidic residues" evidence="7">
    <location>
        <begin position="804"/>
        <end position="830"/>
    </location>
</feature>
<dbReference type="GO" id="GO:1990904">
    <property type="term" value="C:ribonucleoprotein complex"/>
    <property type="evidence" value="ECO:0007669"/>
    <property type="project" value="TreeGrafter"/>
</dbReference>
<feature type="compositionally biased region" description="Basic and acidic residues" evidence="7">
    <location>
        <begin position="900"/>
        <end position="911"/>
    </location>
</feature>
<accession>A0A9P6LWX8</accession>
<evidence type="ECO:0000256" key="4">
    <source>
        <dbReference type="ARBA" id="ARBA00023163"/>
    </source>
</evidence>
<keyword evidence="3" id="KW-0238">DNA-binding</keyword>
<reference evidence="8" key="1">
    <citation type="journal article" date="2020" name="Fungal Divers.">
        <title>Resolving the Mortierellaceae phylogeny through synthesis of multi-gene phylogenetics and phylogenomics.</title>
        <authorList>
            <person name="Vandepol N."/>
            <person name="Liber J."/>
            <person name="Desiro A."/>
            <person name="Na H."/>
            <person name="Kennedy M."/>
            <person name="Barry K."/>
            <person name="Grigoriev I.V."/>
            <person name="Miller A.N."/>
            <person name="O'Donnell K."/>
            <person name="Stajich J.E."/>
            <person name="Bonito G."/>
        </authorList>
    </citation>
    <scope>NUCLEOTIDE SEQUENCE</scope>
    <source>
        <strain evidence="8">CK1249</strain>
    </source>
</reference>
<gene>
    <name evidence="8" type="ORF">BGZ70_001512</name>
</gene>
<keyword evidence="5" id="KW-0539">Nucleus</keyword>
<feature type="compositionally biased region" description="Polar residues" evidence="7">
    <location>
        <begin position="1012"/>
        <end position="1022"/>
    </location>
</feature>
<dbReference type="OrthoDB" id="76676at2759"/>
<feature type="compositionally biased region" description="Acidic residues" evidence="7">
    <location>
        <begin position="761"/>
        <end position="771"/>
    </location>
</feature>
<feature type="compositionally biased region" description="Acidic residues" evidence="7">
    <location>
        <begin position="890"/>
        <end position="899"/>
    </location>
</feature>
<dbReference type="PANTHER" id="PTHR31027">
    <property type="entry name" value="NUCLEAR SEGREGATION PROTEIN BFR1"/>
    <property type="match status" value="1"/>
</dbReference>
<dbReference type="GO" id="GO:0003677">
    <property type="term" value="F:DNA binding"/>
    <property type="evidence" value="ECO:0007669"/>
    <property type="project" value="UniProtKB-KW"/>
</dbReference>
<feature type="coiled-coil region" evidence="6">
    <location>
        <begin position="193"/>
        <end position="295"/>
    </location>
</feature>
<dbReference type="AlphaFoldDB" id="A0A9P6LWX8"/>
<dbReference type="SUPFAM" id="SSF50916">
    <property type="entry name" value="Rap30/74 interaction domains"/>
    <property type="match status" value="1"/>
</dbReference>
<protein>
    <recommendedName>
        <fullName evidence="10">Transcription initiation factor IIF subunit alpha</fullName>
    </recommendedName>
</protein>
<dbReference type="GO" id="GO:0008298">
    <property type="term" value="P:intracellular mRNA localization"/>
    <property type="evidence" value="ECO:0007669"/>
    <property type="project" value="TreeGrafter"/>
</dbReference>
<dbReference type="GO" id="GO:0003729">
    <property type="term" value="F:mRNA binding"/>
    <property type="evidence" value="ECO:0007669"/>
    <property type="project" value="TreeGrafter"/>
</dbReference>
<keyword evidence="4" id="KW-0804">Transcription</keyword>
<feature type="region of interest" description="Disordered" evidence="7">
    <location>
        <begin position="1"/>
        <end position="36"/>
    </location>
</feature>
<proteinExistence type="predicted"/>
<feature type="compositionally biased region" description="Basic and acidic residues" evidence="7">
    <location>
        <begin position="27"/>
        <end position="36"/>
    </location>
</feature>
<organism evidence="8 9">
    <name type="scientific">Mortierella alpina</name>
    <name type="common">Oleaginous fungus</name>
    <name type="synonym">Mortierella renispora</name>
    <dbReference type="NCBI Taxonomy" id="64518"/>
    <lineage>
        <taxon>Eukaryota</taxon>
        <taxon>Fungi</taxon>
        <taxon>Fungi incertae sedis</taxon>
        <taxon>Mucoromycota</taxon>
        <taxon>Mortierellomycotina</taxon>
        <taxon>Mortierellomycetes</taxon>
        <taxon>Mortierellales</taxon>
        <taxon>Mortierellaceae</taxon>
        <taxon>Mortierella</taxon>
    </lineage>
</organism>
<comment type="subcellular location">
    <subcellularLocation>
        <location evidence="1">Nucleus</location>
    </subcellularLocation>
</comment>
<dbReference type="GO" id="GO:0005634">
    <property type="term" value="C:nucleus"/>
    <property type="evidence" value="ECO:0007669"/>
    <property type="project" value="UniProtKB-SubCell"/>
</dbReference>
<dbReference type="GO" id="GO:0005783">
    <property type="term" value="C:endoplasmic reticulum"/>
    <property type="evidence" value="ECO:0007669"/>
    <property type="project" value="TreeGrafter"/>
</dbReference>
<feature type="region of interest" description="Disordered" evidence="7">
    <location>
        <begin position="736"/>
        <end position="1089"/>
    </location>
</feature>
<feature type="compositionally biased region" description="Basic and acidic residues" evidence="7">
    <location>
        <begin position="868"/>
        <end position="877"/>
    </location>
</feature>
<dbReference type="Proteomes" id="UP000738359">
    <property type="component" value="Unassembled WGS sequence"/>
</dbReference>